<dbReference type="InterPro" id="IPR015915">
    <property type="entry name" value="Kelch-typ_b-propeller"/>
</dbReference>
<dbReference type="OrthoDB" id="5664384at2"/>
<evidence type="ECO:0008006" key="6">
    <source>
        <dbReference type="Google" id="ProtNLM"/>
    </source>
</evidence>
<feature type="signal peptide" evidence="3">
    <location>
        <begin position="1"/>
        <end position="18"/>
    </location>
</feature>
<proteinExistence type="predicted"/>
<keyword evidence="1" id="KW-0880">Kelch repeat</keyword>
<dbReference type="PROSITE" id="PS51257">
    <property type="entry name" value="PROKAR_LIPOPROTEIN"/>
    <property type="match status" value="1"/>
</dbReference>
<keyword evidence="3" id="KW-0732">Signal</keyword>
<reference evidence="4 5" key="1">
    <citation type="submission" date="2019-11" db="EMBL/GenBank/DDBJ databases">
        <authorList>
            <person name="Holert J."/>
        </authorList>
    </citation>
    <scope>NUCLEOTIDE SEQUENCE [LARGE SCALE GENOMIC DNA]</scope>
    <source>
        <strain evidence="4">BC5_2</strain>
    </source>
</reference>
<organism evidence="4 5">
    <name type="scientific">BD1-7 clade bacterium</name>
    <dbReference type="NCBI Taxonomy" id="2029982"/>
    <lineage>
        <taxon>Bacteria</taxon>
        <taxon>Pseudomonadati</taxon>
        <taxon>Pseudomonadota</taxon>
        <taxon>Gammaproteobacteria</taxon>
        <taxon>Cellvibrionales</taxon>
        <taxon>Spongiibacteraceae</taxon>
        <taxon>BD1-7 clade</taxon>
    </lineage>
</organism>
<name>A0A5S9NIP3_9GAMM</name>
<keyword evidence="2" id="KW-0677">Repeat</keyword>
<evidence type="ECO:0000256" key="1">
    <source>
        <dbReference type="ARBA" id="ARBA00022441"/>
    </source>
</evidence>
<sequence>MKLRFLLLPLTLAVSACSDGEGSSSNNNTLTGHLSGTINIEALLDRSRSVFSSIFDADDNQDANGTTPEVRLVMANQSGCNSNNILTCATADLHTVGKTEAISNALRRNAPLFVTLDNATRRARSVYSLNTLGDRTDHQMVLHNKKMMVIGGKVGGVATNDVMESTNEGQAWQKTTETPASFPPRWSHALVSHNGNMIMTGGTDGETTFADIWSSTSGEGWSLVSDDAPFGALKNHNMNSFNGKLYVIAGEQGQPGQSAITDRIWVSDNNGESWTELQPAGTHFSPRTRAATAVHFGKIWIMGGCDLDQDAYDDLWTTSNGSSWTKIVPATDLSKRCGHQLISQGRQLIILGGQDAKPPGATQPTFRDDVIMSETNGIEWQVMHKNWTDLDTPVNQAGANDARWPAGAGHRGMAHGDHVDIVGGSHDRRMHREGVWRLYNGAKNWQRVSIDREVFSPRASHDMFVMNDKVIMLGGQDHNQHHMDMHSADTDGKGWKRHHPGVRNEAAEMQTPQPRARHIALPFNNEIVIIGGKPSEDGDPMADVLKSADEGNTFTDLTPMLVADSTSPEPVTLPQDLELVGHAGAVIGDTMVVQGGRTASGALNSSVMTSQDAIRWKKLQPTCVANPQAPEKTCNFALSEHQLLAYNDKLYSIGGFEDKGNGPEITAQILESSDMGASWMPVNTQGFTPVGRHKAVVFNNMMMTIAGEEKVSPEAEIQLTNSMRISSDAGRNWQIMSLASDSAEIEPRHSHAAVATSDTVIVTGGMNAEQRMLNDVIRIAPATSPGVANTNNAEARAIYYRLITMTMCSDTPNISGTRYCPDDDDFYDEE</sequence>
<accession>A0A5S9NIP3</accession>
<dbReference type="PANTHER" id="PTHR46647:SF1">
    <property type="entry name" value="RAB9 EFFECTOR PROTEIN WITH KELCH MOTIFS"/>
    <property type="match status" value="1"/>
</dbReference>
<dbReference type="PANTHER" id="PTHR46647">
    <property type="entry name" value="RAB9 EFFECTOR PROTEIN WITH KELCH MOTIFS"/>
    <property type="match status" value="1"/>
</dbReference>
<gene>
    <name evidence="4" type="ORF">DPBNPPHM_02889</name>
</gene>
<dbReference type="SUPFAM" id="SSF117281">
    <property type="entry name" value="Kelch motif"/>
    <property type="match status" value="3"/>
</dbReference>
<dbReference type="Gene3D" id="2.120.10.80">
    <property type="entry name" value="Kelch-type beta propeller"/>
    <property type="match status" value="4"/>
</dbReference>
<dbReference type="InterPro" id="IPR052124">
    <property type="entry name" value="Rab9_kelch_effector"/>
</dbReference>
<protein>
    <recommendedName>
        <fullName evidence="6">N-acetylneuraminate epimerase</fullName>
    </recommendedName>
</protein>
<feature type="chain" id="PRO_5024895486" description="N-acetylneuraminate epimerase" evidence="3">
    <location>
        <begin position="19"/>
        <end position="830"/>
    </location>
</feature>
<evidence type="ECO:0000313" key="4">
    <source>
        <dbReference type="EMBL" id="CAA0090466.1"/>
    </source>
</evidence>
<evidence type="ECO:0000256" key="2">
    <source>
        <dbReference type="ARBA" id="ARBA00022737"/>
    </source>
</evidence>
<evidence type="ECO:0000313" key="5">
    <source>
        <dbReference type="Proteomes" id="UP000434580"/>
    </source>
</evidence>
<evidence type="ECO:0000256" key="3">
    <source>
        <dbReference type="SAM" id="SignalP"/>
    </source>
</evidence>
<dbReference type="EMBL" id="CACSII010000002">
    <property type="protein sequence ID" value="CAA0090466.1"/>
    <property type="molecule type" value="Genomic_DNA"/>
</dbReference>
<dbReference type="Proteomes" id="UP000434580">
    <property type="component" value="Unassembled WGS sequence"/>
</dbReference>
<dbReference type="Pfam" id="PF24681">
    <property type="entry name" value="Kelch_KLHDC2_KLHL20_DRC7"/>
    <property type="match status" value="2"/>
</dbReference>
<dbReference type="AlphaFoldDB" id="A0A5S9NIP3"/>